<dbReference type="GO" id="GO:0016301">
    <property type="term" value="F:kinase activity"/>
    <property type="evidence" value="ECO:0007669"/>
    <property type="project" value="UniProtKB-KW"/>
</dbReference>
<evidence type="ECO:0000256" key="2">
    <source>
        <dbReference type="SAM" id="Phobius"/>
    </source>
</evidence>
<feature type="coiled-coil region" evidence="1">
    <location>
        <begin position="27"/>
        <end position="54"/>
    </location>
</feature>
<evidence type="ECO:0000313" key="3">
    <source>
        <dbReference type="EMBL" id="BBH07414.1"/>
    </source>
</evidence>
<gene>
    <name evidence="3" type="ORF">Prudu_019345</name>
</gene>
<evidence type="ECO:0000256" key="1">
    <source>
        <dbReference type="SAM" id="Coils"/>
    </source>
</evidence>
<sequence>MKRLLMTQWLLAFRVLLLFLSWLIICVLEQMRMLHESQQEVEKLKEENNALLKLVSSYSVDTLRRLDMLQVSNEKILGDHERLMAKLKWCRHLPSEASRI</sequence>
<keyword evidence="2" id="KW-0472">Membrane</keyword>
<keyword evidence="3" id="KW-0808">Transferase</keyword>
<keyword evidence="1" id="KW-0175">Coiled coil</keyword>
<name>A0A4Y1RSR5_PRUDU</name>
<dbReference type="EMBL" id="AP019303">
    <property type="protein sequence ID" value="BBH07414.1"/>
    <property type="molecule type" value="Genomic_DNA"/>
</dbReference>
<dbReference type="AlphaFoldDB" id="A0A4Y1RSR5"/>
<keyword evidence="3" id="KW-0418">Kinase</keyword>
<proteinExistence type="predicted"/>
<keyword evidence="3" id="KW-0675">Receptor</keyword>
<keyword evidence="2" id="KW-0812">Transmembrane</keyword>
<reference evidence="3" key="1">
    <citation type="journal article" date="2019" name="Science">
        <title>Mutation of a bHLH transcription factor allowed almond domestication.</title>
        <authorList>
            <person name="Sanchez-Perez R."/>
            <person name="Pavan S."/>
            <person name="Mazzeo R."/>
            <person name="Moldovan C."/>
            <person name="Aiese Cigliano R."/>
            <person name="Del Cueto J."/>
            <person name="Ricciardi F."/>
            <person name="Lotti C."/>
            <person name="Ricciardi L."/>
            <person name="Dicenta F."/>
            <person name="Lopez-Marques R.L."/>
            <person name="Lindberg Moller B."/>
        </authorList>
    </citation>
    <scope>NUCLEOTIDE SEQUENCE</scope>
</reference>
<organism evidence="3">
    <name type="scientific">Prunus dulcis</name>
    <name type="common">Almond</name>
    <name type="synonym">Amygdalus dulcis</name>
    <dbReference type="NCBI Taxonomy" id="3755"/>
    <lineage>
        <taxon>Eukaryota</taxon>
        <taxon>Viridiplantae</taxon>
        <taxon>Streptophyta</taxon>
        <taxon>Embryophyta</taxon>
        <taxon>Tracheophyta</taxon>
        <taxon>Spermatophyta</taxon>
        <taxon>Magnoliopsida</taxon>
        <taxon>eudicotyledons</taxon>
        <taxon>Gunneridae</taxon>
        <taxon>Pentapetalae</taxon>
        <taxon>rosids</taxon>
        <taxon>fabids</taxon>
        <taxon>Rosales</taxon>
        <taxon>Rosaceae</taxon>
        <taxon>Amygdaloideae</taxon>
        <taxon>Amygdaleae</taxon>
        <taxon>Prunus</taxon>
    </lineage>
</organism>
<protein>
    <submittedName>
        <fullName evidence="3">Receptor kinase 3</fullName>
    </submittedName>
</protein>
<keyword evidence="2" id="KW-1133">Transmembrane helix</keyword>
<feature type="transmembrane region" description="Helical" evidence="2">
    <location>
        <begin position="6"/>
        <end position="28"/>
    </location>
</feature>
<accession>A0A4Y1RSR5</accession>